<dbReference type="PROSITE" id="PS00108">
    <property type="entry name" value="PROTEIN_KINASE_ST"/>
    <property type="match status" value="1"/>
</dbReference>
<organism evidence="14 15">
    <name type="scientific">Monoraphidium neglectum</name>
    <dbReference type="NCBI Taxonomy" id="145388"/>
    <lineage>
        <taxon>Eukaryota</taxon>
        <taxon>Viridiplantae</taxon>
        <taxon>Chlorophyta</taxon>
        <taxon>core chlorophytes</taxon>
        <taxon>Chlorophyceae</taxon>
        <taxon>CS clade</taxon>
        <taxon>Sphaeropleales</taxon>
        <taxon>Selenastraceae</taxon>
        <taxon>Monoraphidium</taxon>
    </lineage>
</organism>
<dbReference type="InterPro" id="IPR042240">
    <property type="entry name" value="CHASE_sf"/>
</dbReference>
<dbReference type="EMBL" id="KK100298">
    <property type="protein sequence ID" value="KIZ07073.1"/>
    <property type="molecule type" value="Genomic_DNA"/>
</dbReference>
<keyword evidence="5 10" id="KW-0547">Nucleotide-binding</keyword>
<dbReference type="InterPro" id="IPR051681">
    <property type="entry name" value="Ser/Thr_Kinases-Pseudokinases"/>
</dbReference>
<evidence type="ECO:0000313" key="15">
    <source>
        <dbReference type="Proteomes" id="UP000054498"/>
    </source>
</evidence>
<evidence type="ECO:0000259" key="13">
    <source>
        <dbReference type="PROSITE" id="PS50839"/>
    </source>
</evidence>
<evidence type="ECO:0000256" key="6">
    <source>
        <dbReference type="ARBA" id="ARBA00022777"/>
    </source>
</evidence>
<dbReference type="InterPro" id="IPR017441">
    <property type="entry name" value="Protein_kinase_ATP_BS"/>
</dbReference>
<dbReference type="Gene3D" id="3.30.200.20">
    <property type="entry name" value="Phosphorylase Kinase, domain 1"/>
    <property type="match status" value="1"/>
</dbReference>
<gene>
    <name evidence="14" type="ORF">MNEG_0882</name>
</gene>
<dbReference type="Gene3D" id="1.10.510.10">
    <property type="entry name" value="Transferase(Phosphotransferase) domain 1"/>
    <property type="match status" value="1"/>
</dbReference>
<keyword evidence="9" id="KW-0472">Membrane</keyword>
<evidence type="ECO:0000256" key="8">
    <source>
        <dbReference type="ARBA" id="ARBA00022989"/>
    </source>
</evidence>
<evidence type="ECO:0000256" key="5">
    <source>
        <dbReference type="ARBA" id="ARBA00022741"/>
    </source>
</evidence>
<name>A0A0D2K9X3_9CHLO</name>
<evidence type="ECO:0000259" key="12">
    <source>
        <dbReference type="PROSITE" id="PS50011"/>
    </source>
</evidence>
<evidence type="ECO:0000256" key="7">
    <source>
        <dbReference type="ARBA" id="ARBA00022840"/>
    </source>
</evidence>
<dbReference type="RefSeq" id="XP_013906092.1">
    <property type="nucleotide sequence ID" value="XM_014050638.1"/>
</dbReference>
<evidence type="ECO:0000256" key="2">
    <source>
        <dbReference type="ARBA" id="ARBA00022527"/>
    </source>
</evidence>
<dbReference type="GO" id="GO:0016020">
    <property type="term" value="C:membrane"/>
    <property type="evidence" value="ECO:0007669"/>
    <property type="project" value="UniProtKB-SubCell"/>
</dbReference>
<dbReference type="Pfam" id="PF03924">
    <property type="entry name" value="CHASE"/>
    <property type="match status" value="1"/>
</dbReference>
<accession>A0A0D2K9X3</accession>
<dbReference type="InterPro" id="IPR000719">
    <property type="entry name" value="Prot_kinase_dom"/>
</dbReference>
<reference evidence="14 15" key="1">
    <citation type="journal article" date="2013" name="BMC Genomics">
        <title>Reconstruction of the lipid metabolism for the microalga Monoraphidium neglectum from its genome sequence reveals characteristics suitable for biofuel production.</title>
        <authorList>
            <person name="Bogen C."/>
            <person name="Al-Dilaimi A."/>
            <person name="Albersmeier A."/>
            <person name="Wichmann J."/>
            <person name="Grundmann M."/>
            <person name="Rupp O."/>
            <person name="Lauersen K.J."/>
            <person name="Blifernez-Klassen O."/>
            <person name="Kalinowski J."/>
            <person name="Goesmann A."/>
            <person name="Mussgnug J.H."/>
            <person name="Kruse O."/>
        </authorList>
    </citation>
    <scope>NUCLEOTIDE SEQUENCE [LARGE SCALE GENOMIC DNA]</scope>
    <source>
        <strain evidence="14 15">SAG 48.87</strain>
    </source>
</reference>
<keyword evidence="15" id="KW-1185">Reference proteome</keyword>
<feature type="binding site" evidence="10">
    <location>
        <position position="479"/>
    </location>
    <ligand>
        <name>ATP</name>
        <dbReference type="ChEBI" id="CHEBI:30616"/>
    </ligand>
</feature>
<dbReference type="AlphaFoldDB" id="A0A0D2K9X3"/>
<dbReference type="GO" id="GO:0004674">
    <property type="term" value="F:protein serine/threonine kinase activity"/>
    <property type="evidence" value="ECO:0007669"/>
    <property type="project" value="UniProtKB-KW"/>
</dbReference>
<keyword evidence="7 10" id="KW-0067">ATP-binding</keyword>
<dbReference type="InterPro" id="IPR008271">
    <property type="entry name" value="Ser/Thr_kinase_AS"/>
</dbReference>
<dbReference type="PANTHER" id="PTHR44329">
    <property type="entry name" value="SERINE/THREONINE-PROTEIN KINASE TNNI3K-RELATED"/>
    <property type="match status" value="1"/>
</dbReference>
<keyword evidence="6" id="KW-0418">Kinase</keyword>
<dbReference type="GeneID" id="25727000"/>
<dbReference type="EC" id="2.7.11.1" evidence="14"/>
<dbReference type="SMART" id="SM01079">
    <property type="entry name" value="CHASE"/>
    <property type="match status" value="1"/>
</dbReference>
<dbReference type="KEGG" id="mng:MNEG_0882"/>
<keyword evidence="4" id="KW-0812">Transmembrane</keyword>
<keyword evidence="2" id="KW-0723">Serine/threonine-protein kinase</keyword>
<dbReference type="InterPro" id="IPR011009">
    <property type="entry name" value="Kinase-like_dom_sf"/>
</dbReference>
<dbReference type="GO" id="GO:0005524">
    <property type="term" value="F:ATP binding"/>
    <property type="evidence" value="ECO:0007669"/>
    <property type="project" value="UniProtKB-UniRule"/>
</dbReference>
<evidence type="ECO:0000256" key="11">
    <source>
        <dbReference type="SAM" id="MobiDB-lite"/>
    </source>
</evidence>
<evidence type="ECO:0000313" key="14">
    <source>
        <dbReference type="EMBL" id="KIZ07073.1"/>
    </source>
</evidence>
<dbReference type="SMART" id="SM00220">
    <property type="entry name" value="S_TKc"/>
    <property type="match status" value="1"/>
</dbReference>
<evidence type="ECO:0000256" key="9">
    <source>
        <dbReference type="ARBA" id="ARBA00023136"/>
    </source>
</evidence>
<sequence>MLIRMIAPAGFAQDTATGFEFKLANSLAPALALSVLVEDNPSVPNLQTRFNSVNASETSAGIYLRIAPSAIISMAYPLGRNKNLLGLNLLKEPSRRAATLETIRRGEITIQGPINLQQEGFVGLAIRIPIFVANVSDPNETFGAAEGPYNCSICYDPTTRSRFWGVAGTVVDFEQIAGGSGITDGASTSGPDAVRDPYHGLLGRLEQQAAAYVHDQARNTPSSLPYALPLPSHPIATAGYSYALTVPQPGNTPVVVANTPSALRDPVTTTITSPTNEKWLLQLEPAAGWAPPWRDALLAMVNAISAVIGALLLCVFVNRRQQSWLLAELRSNNKELVTEKLRTDALLARQYHLINCLMEQGGRLAPARGSGVAGGGGAGAGGDGGGGGGGSGGGGGATDGGGGVRAAAAREMGGSGKGGDLDSAGTALERIEDMKRAIGSAGGAAAASTGAIQLLELLGEGGFGKVYKGLWHGAVVAVKTMLLPAHMSGAQKRERMAIMEAAISSAMTHPNIVQTYTYTIKSMASSHGPISSDVSKQSPPSQTHSSSDEALAAGPHVLNFEVSLVLEFCELGSLRDALDGGAYYTRGGDLNYLAVLDTAADVARAMLHLHNQQVLHSDLKARNVLLKGDSKRGSGAIAKVADFGLALPMTGQDTHVSAYQGTPSHMAPETHIQGRMSKAGDVYSFGVLLWELFTAGRPFEGTPAGLLGHKVSVEGLRPSWPPDTPQDFRDLAAWCWAGSPQDRPGFEAVLSALIEMRQRAPSRTTPLSPYDRLPATARQAAWQAPESSWVGG</sequence>
<feature type="domain" description="Protein kinase" evidence="12">
    <location>
        <begin position="452"/>
        <end position="754"/>
    </location>
</feature>
<dbReference type="OrthoDB" id="540454at2759"/>
<dbReference type="PROSITE" id="PS00107">
    <property type="entry name" value="PROTEIN_KINASE_ATP"/>
    <property type="match status" value="1"/>
</dbReference>
<evidence type="ECO:0000256" key="1">
    <source>
        <dbReference type="ARBA" id="ARBA00004370"/>
    </source>
</evidence>
<dbReference type="InterPro" id="IPR006189">
    <property type="entry name" value="CHASE_dom"/>
</dbReference>
<evidence type="ECO:0000256" key="10">
    <source>
        <dbReference type="PROSITE-ProRule" id="PRU10141"/>
    </source>
</evidence>
<dbReference type="PROSITE" id="PS50011">
    <property type="entry name" value="PROTEIN_KINASE_DOM"/>
    <property type="match status" value="1"/>
</dbReference>
<dbReference type="STRING" id="145388.A0A0D2K9X3"/>
<keyword evidence="3 14" id="KW-0808">Transferase</keyword>
<comment type="subcellular location">
    <subcellularLocation>
        <location evidence="1">Membrane</location>
    </subcellularLocation>
</comment>
<dbReference type="Gene3D" id="3.30.450.350">
    <property type="entry name" value="CHASE domain"/>
    <property type="match status" value="1"/>
</dbReference>
<feature type="compositionally biased region" description="Polar residues" evidence="11">
    <location>
        <begin position="529"/>
        <end position="545"/>
    </location>
</feature>
<dbReference type="Proteomes" id="UP000054498">
    <property type="component" value="Unassembled WGS sequence"/>
</dbReference>
<dbReference type="InterPro" id="IPR001245">
    <property type="entry name" value="Ser-Thr/Tyr_kinase_cat_dom"/>
</dbReference>
<keyword evidence="8" id="KW-1133">Transmembrane helix</keyword>
<evidence type="ECO:0000256" key="3">
    <source>
        <dbReference type="ARBA" id="ARBA00022679"/>
    </source>
</evidence>
<evidence type="ECO:0000256" key="4">
    <source>
        <dbReference type="ARBA" id="ARBA00022692"/>
    </source>
</evidence>
<dbReference type="PANTHER" id="PTHR44329:SF214">
    <property type="entry name" value="PROTEIN KINASE DOMAIN-CONTAINING PROTEIN"/>
    <property type="match status" value="1"/>
</dbReference>
<dbReference type="SUPFAM" id="SSF56112">
    <property type="entry name" value="Protein kinase-like (PK-like)"/>
    <property type="match status" value="1"/>
</dbReference>
<proteinExistence type="predicted"/>
<protein>
    <submittedName>
        <fullName evidence="14">Putative serine/threonine-protein</fullName>
        <ecNumber evidence="14">2.7.11.1</ecNumber>
    </submittedName>
</protein>
<dbReference type="Pfam" id="PF00069">
    <property type="entry name" value="Pkinase"/>
    <property type="match status" value="1"/>
</dbReference>
<feature type="domain" description="CHASE" evidence="13">
    <location>
        <begin position="68"/>
        <end position="176"/>
    </location>
</feature>
<dbReference type="GO" id="GO:0007165">
    <property type="term" value="P:signal transduction"/>
    <property type="evidence" value="ECO:0007669"/>
    <property type="project" value="UniProtKB-ARBA"/>
</dbReference>
<dbReference type="PRINTS" id="PR00109">
    <property type="entry name" value="TYRKINASE"/>
</dbReference>
<dbReference type="PROSITE" id="PS50839">
    <property type="entry name" value="CHASE"/>
    <property type="match status" value="1"/>
</dbReference>
<feature type="region of interest" description="Disordered" evidence="11">
    <location>
        <begin position="529"/>
        <end position="549"/>
    </location>
</feature>